<proteinExistence type="predicted"/>
<sequence length="309" mass="33130">MTKYDPADRDEHDRYTGTQDSDCDHGPVEAAYLAALAAFAEEAGITELTVRDPEYHGAELGEQRPAEEEGMAALFRPDLTGFHDGATVSPAVALEMVRVMLRESGGWCRLESDGRFFVHVGYDQYSYVGSAVPVDRAVARTAALGLFADRITASPYEPEPAAGPAPRAADDAFWAETAGLAASRDAVLLQEVHAGNSARWHRLRAADVPGVRTRLTPRAVLHVRPDLSTDLPGVLAAALAEEYAELVWQDGGSRIFAARFDERDHGLLPGVLAGARAASLVGYGQDAADPLLSAVLPDADGVVRVRRPF</sequence>
<accession>A0ABZ1WFZ5</accession>
<keyword evidence="3" id="KW-1185">Reference proteome</keyword>
<evidence type="ECO:0000313" key="2">
    <source>
        <dbReference type="EMBL" id="WUS59781.1"/>
    </source>
</evidence>
<evidence type="ECO:0000256" key="1">
    <source>
        <dbReference type="SAM" id="MobiDB-lite"/>
    </source>
</evidence>
<dbReference type="EMBL" id="CP108482">
    <property type="protein sequence ID" value="WUS59781.1"/>
    <property type="molecule type" value="Genomic_DNA"/>
</dbReference>
<reference evidence="2 3" key="1">
    <citation type="submission" date="2022-10" db="EMBL/GenBank/DDBJ databases">
        <title>The complete genomes of actinobacterial strains from the NBC collection.</title>
        <authorList>
            <person name="Joergensen T.S."/>
            <person name="Alvarez Arevalo M."/>
            <person name="Sterndorff E.B."/>
            <person name="Faurdal D."/>
            <person name="Vuksanovic O."/>
            <person name="Mourched A.-S."/>
            <person name="Charusanti P."/>
            <person name="Shaw S."/>
            <person name="Blin K."/>
            <person name="Weber T."/>
        </authorList>
    </citation>
    <scope>NUCLEOTIDE SEQUENCE [LARGE SCALE GENOMIC DNA]</scope>
    <source>
        <strain evidence="2 3">NBC_01247</strain>
    </source>
</reference>
<dbReference type="RefSeq" id="WP_329494106.1">
    <property type="nucleotide sequence ID" value="NZ_CP108460.1"/>
</dbReference>
<name>A0ABZ1WFZ5_9ACTN</name>
<feature type="region of interest" description="Disordered" evidence="1">
    <location>
        <begin position="1"/>
        <end position="23"/>
    </location>
</feature>
<feature type="compositionally biased region" description="Basic and acidic residues" evidence="1">
    <location>
        <begin position="1"/>
        <end position="15"/>
    </location>
</feature>
<protein>
    <submittedName>
        <fullName evidence="2">RNA-binding protein</fullName>
    </submittedName>
</protein>
<organism evidence="2 3">
    <name type="scientific">Kitasatospora herbaricolor</name>
    <dbReference type="NCBI Taxonomy" id="68217"/>
    <lineage>
        <taxon>Bacteria</taxon>
        <taxon>Bacillati</taxon>
        <taxon>Actinomycetota</taxon>
        <taxon>Actinomycetes</taxon>
        <taxon>Kitasatosporales</taxon>
        <taxon>Streptomycetaceae</taxon>
        <taxon>Kitasatospora</taxon>
    </lineage>
</organism>
<dbReference type="Proteomes" id="UP001432014">
    <property type="component" value="Chromosome"/>
</dbReference>
<evidence type="ECO:0000313" key="3">
    <source>
        <dbReference type="Proteomes" id="UP001432014"/>
    </source>
</evidence>
<gene>
    <name evidence="2" type="ORF">OG469_32340</name>
</gene>